<dbReference type="PRINTS" id="PR00344">
    <property type="entry name" value="BCTRLSENSOR"/>
</dbReference>
<dbReference type="FunFam" id="3.30.565.10:FF:000037">
    <property type="entry name" value="Hybrid sensor histidine kinase/response regulator"/>
    <property type="match status" value="1"/>
</dbReference>
<keyword evidence="13" id="KW-0472">Membrane</keyword>
<keyword evidence="7" id="KW-0067">ATP-binding</keyword>
<evidence type="ECO:0000256" key="3">
    <source>
        <dbReference type="ARBA" id="ARBA00022553"/>
    </source>
</evidence>
<dbReference type="Pfam" id="PF02518">
    <property type="entry name" value="HATPase_c"/>
    <property type="match status" value="1"/>
</dbReference>
<dbReference type="Pfam" id="PF12833">
    <property type="entry name" value="HTH_18"/>
    <property type="match status" value="1"/>
</dbReference>
<dbReference type="InterPro" id="IPR011006">
    <property type="entry name" value="CheY-like_superfamily"/>
</dbReference>
<feature type="domain" description="Histidine kinase" evidence="15">
    <location>
        <begin position="841"/>
        <end position="1064"/>
    </location>
</feature>
<dbReference type="InterPro" id="IPR001789">
    <property type="entry name" value="Sig_transdc_resp-reg_receiver"/>
</dbReference>
<dbReference type="PROSITE" id="PS50110">
    <property type="entry name" value="RESPONSE_REGULATORY"/>
    <property type="match status" value="1"/>
</dbReference>
<evidence type="ECO:0000259" key="15">
    <source>
        <dbReference type="PROSITE" id="PS50109"/>
    </source>
</evidence>
<dbReference type="InterPro" id="IPR036097">
    <property type="entry name" value="HisK_dim/P_sf"/>
</dbReference>
<keyword evidence="13" id="KW-0812">Transmembrane</keyword>
<dbReference type="SUPFAM" id="SSF55874">
    <property type="entry name" value="ATPase domain of HSP90 chaperone/DNA topoisomerase II/histidine kinase"/>
    <property type="match status" value="1"/>
</dbReference>
<dbReference type="InterPro" id="IPR004358">
    <property type="entry name" value="Sig_transdc_His_kin-like_C"/>
</dbReference>
<dbReference type="InterPro" id="IPR018062">
    <property type="entry name" value="HTH_AraC-typ_CS"/>
</dbReference>
<dbReference type="EMBL" id="DSVI01000027">
    <property type="protein sequence ID" value="HGT49212.1"/>
    <property type="molecule type" value="Genomic_DNA"/>
</dbReference>
<keyword evidence="4" id="KW-0808">Transferase</keyword>
<proteinExistence type="predicted"/>
<protein>
    <recommendedName>
        <fullName evidence="2">histidine kinase</fullName>
        <ecNumber evidence="2">2.7.13.3</ecNumber>
    </recommendedName>
</protein>
<dbReference type="PROSITE" id="PS01124">
    <property type="entry name" value="HTH_ARAC_FAMILY_2"/>
    <property type="match status" value="1"/>
</dbReference>
<accession>A0A832G8G6</accession>
<feature type="domain" description="Response regulatory" evidence="16">
    <location>
        <begin position="1112"/>
        <end position="1227"/>
    </location>
</feature>
<dbReference type="Gene3D" id="2.130.10.10">
    <property type="entry name" value="YVTN repeat-like/Quinoprotein amine dehydrogenase"/>
    <property type="match status" value="2"/>
</dbReference>
<dbReference type="Gene3D" id="1.10.10.60">
    <property type="entry name" value="Homeodomain-like"/>
    <property type="match status" value="1"/>
</dbReference>
<dbReference type="InterPro" id="IPR011047">
    <property type="entry name" value="Quinoprotein_ADH-like_sf"/>
</dbReference>
<dbReference type="Gene3D" id="1.10.287.130">
    <property type="match status" value="1"/>
</dbReference>
<dbReference type="GO" id="GO:0043565">
    <property type="term" value="F:sequence-specific DNA binding"/>
    <property type="evidence" value="ECO:0007669"/>
    <property type="project" value="InterPro"/>
</dbReference>
<dbReference type="InterPro" id="IPR013783">
    <property type="entry name" value="Ig-like_fold"/>
</dbReference>
<comment type="caution">
    <text evidence="17">The sequence shown here is derived from an EMBL/GenBank/DDBJ whole genome shotgun (WGS) entry which is preliminary data.</text>
</comment>
<dbReference type="InterPro" id="IPR036890">
    <property type="entry name" value="HATPase_C_sf"/>
</dbReference>
<dbReference type="SUPFAM" id="SSF50998">
    <property type="entry name" value="Quinoprotein alcohol dehydrogenase-like"/>
    <property type="match status" value="1"/>
</dbReference>
<dbReference type="InterPro" id="IPR015943">
    <property type="entry name" value="WD40/YVTN_repeat-like_dom_sf"/>
</dbReference>
<sequence length="1357" mass="155118">MLTRLKIFSIIILLFSVAVITFPQSKIPNYVYGYTIIKNYLPKEYKAHNQNWAITSDNRGIVFFGNSSGVLEFDGINWNLIKIPNGLVRSLDTDKKGTVFVGSVDDLGYLQYDNKGFLVFKSLTEYINIGEPIGHVWHTYAIDSSVFFFTNKRIFQFKFSDYDYANPQLKILLPAERFKSAHKYNNMLYVVDAKEGLQIFTEDIFSNLIGGKIFADDNIYSMLPFSDDAKEILITTRSKGLFIYDGITFKPFKNDFEDFISANRFYFPGTKLPDGTFVLGTTSNGIIVFSRDGKLLRKINTNSGLVDNGVLYIKHAQNKLWLALQNGIAMIDLPSPVGYFNQSSGLQGSVNAINVLNNNVYAATTSGFYRLNLSNLNSDNYLFTKIRNVAQEGWWLVSYKNYIIAASTDKVGIIDENEFKPITTSWRGCYYLYHSKYYPNRIYVGLETGIALIEEANGRWIDRGKIPGINTAVRNIEEDKYGNLWLGTPYSGVYKISNLSAEQINSPEIIHFKDENIPGSGEVKVFSVNNELLFTTKEKILQYNEKKKIFEEEKKFGLNEYLTNSEVIYLIEDSNHNLWISSLKNSNELSIIYCLRQPNGKYNFIELSFLKSVIDFSNSNAVFTIFVEENSGLIWFCGADGIVCFNSSNYETVNKNQLPFSALIRRVTVNSDSILFAGDESIKEKIGLKDEIRLPYNFNSIRFDFSSISYDNNLSLYQYKLEGLDNDWSVWTTENKKDYTNLSSGNYVFRVRAKNIFNTVSNESVFRFSVMPPWYFSWYAFLLYLILLGLIIYSIIQFRVKYLTQKTIKLEAIIADRTRTINQQKEKLQELDELKSRFFTNISHEFRTPLTITLGQLETVINAVTDLNLKKKLEMGYQNAKKLLKLINQLLEIAKIESGKHSLKAANKNIVSFLRHILYNFESLADQKGITLEFYSDKNEINVYFDSEKLDKAFTNLISNAVKFTNDGGKISIQIKIETDLNIEEQEVVEIIIKDTGIGIPKDRLPYIFDRFYQIERTDRSEAEGTGIGLTLTKELIELHSGKIDVESEEGKGTVFKVILPTGINHLKENYLPDKETDNQTEQEKNYDYTSESLLPANTEEEFEKEISNKDSILIIDDNSDIRKFIREQLEENYIVYESKDGLEGIEKANEIIPNLIITDVRMPGMDGFQLSKKIKESTLTSHIPIIILTAKADEKDKLTGLQTGADDYLIKPFSAQELVIRVWNLISTRKKLREKYSKTANFVPSEVTESSIDQKFLAKIIGEINNNISDEKFSAEHLARNCAISVSQLNRKLNALIGQPAGHLIRSLRMEKAAQMLKNKTASIKEVAYSVGYSDQSNFARTFKKHFGKTPGEFIS</sequence>
<dbReference type="GO" id="GO:0005524">
    <property type="term" value="F:ATP binding"/>
    <property type="evidence" value="ECO:0007669"/>
    <property type="project" value="UniProtKB-KW"/>
</dbReference>
<evidence type="ECO:0000259" key="16">
    <source>
        <dbReference type="PROSITE" id="PS50110"/>
    </source>
</evidence>
<evidence type="ECO:0000256" key="13">
    <source>
        <dbReference type="SAM" id="Phobius"/>
    </source>
</evidence>
<keyword evidence="9" id="KW-0805">Transcription regulation</keyword>
<dbReference type="Gene3D" id="2.60.40.10">
    <property type="entry name" value="Immunoglobulins"/>
    <property type="match status" value="1"/>
</dbReference>
<dbReference type="Pfam" id="PF07495">
    <property type="entry name" value="Y_Y_Y"/>
    <property type="match status" value="1"/>
</dbReference>
<evidence type="ECO:0000256" key="5">
    <source>
        <dbReference type="ARBA" id="ARBA00022741"/>
    </source>
</evidence>
<comment type="catalytic activity">
    <reaction evidence="1">
        <text>ATP + protein L-histidine = ADP + protein N-phospho-L-histidine.</text>
        <dbReference type="EC" id="2.7.13.3"/>
    </reaction>
</comment>
<evidence type="ECO:0000256" key="11">
    <source>
        <dbReference type="ARBA" id="ARBA00023163"/>
    </source>
</evidence>
<dbReference type="SMART" id="SM00448">
    <property type="entry name" value="REC"/>
    <property type="match status" value="1"/>
</dbReference>
<evidence type="ECO:0000256" key="9">
    <source>
        <dbReference type="ARBA" id="ARBA00023015"/>
    </source>
</evidence>
<dbReference type="InterPro" id="IPR018060">
    <property type="entry name" value="HTH_AraC"/>
</dbReference>
<dbReference type="InterPro" id="IPR011123">
    <property type="entry name" value="Y_Y_Y"/>
</dbReference>
<dbReference type="SMART" id="SM00388">
    <property type="entry name" value="HisKA"/>
    <property type="match status" value="1"/>
</dbReference>
<evidence type="ECO:0000256" key="4">
    <source>
        <dbReference type="ARBA" id="ARBA00022679"/>
    </source>
</evidence>
<keyword evidence="5" id="KW-0547">Nucleotide-binding</keyword>
<dbReference type="PROSITE" id="PS00041">
    <property type="entry name" value="HTH_ARAC_FAMILY_1"/>
    <property type="match status" value="1"/>
</dbReference>
<evidence type="ECO:0000313" key="17">
    <source>
        <dbReference type="EMBL" id="HGT49212.1"/>
    </source>
</evidence>
<dbReference type="Pfam" id="PF00072">
    <property type="entry name" value="Response_reg"/>
    <property type="match status" value="1"/>
</dbReference>
<dbReference type="EC" id="2.7.13.3" evidence="2"/>
<dbReference type="SUPFAM" id="SSF46689">
    <property type="entry name" value="Homeodomain-like"/>
    <property type="match status" value="1"/>
</dbReference>
<dbReference type="PANTHER" id="PTHR43547:SF2">
    <property type="entry name" value="HYBRID SIGNAL TRANSDUCTION HISTIDINE KINASE C"/>
    <property type="match status" value="1"/>
</dbReference>
<dbReference type="Gene3D" id="3.40.50.2300">
    <property type="match status" value="1"/>
</dbReference>
<dbReference type="PROSITE" id="PS50109">
    <property type="entry name" value="HIS_KIN"/>
    <property type="match status" value="1"/>
</dbReference>
<feature type="transmembrane region" description="Helical" evidence="13">
    <location>
        <begin position="774"/>
        <end position="796"/>
    </location>
</feature>
<feature type="domain" description="HTH araC/xylS-type" evidence="14">
    <location>
        <begin position="1259"/>
        <end position="1357"/>
    </location>
</feature>
<organism evidence="17">
    <name type="scientific">Ignavibacterium album</name>
    <dbReference type="NCBI Taxonomy" id="591197"/>
    <lineage>
        <taxon>Bacteria</taxon>
        <taxon>Pseudomonadati</taxon>
        <taxon>Ignavibacteriota</taxon>
        <taxon>Ignavibacteria</taxon>
        <taxon>Ignavibacteriales</taxon>
        <taxon>Ignavibacteriaceae</taxon>
        <taxon>Ignavibacterium</taxon>
    </lineage>
</organism>
<dbReference type="SMART" id="SM00342">
    <property type="entry name" value="HTH_ARAC"/>
    <property type="match status" value="1"/>
</dbReference>
<dbReference type="GO" id="GO:0003700">
    <property type="term" value="F:DNA-binding transcription factor activity"/>
    <property type="evidence" value="ECO:0007669"/>
    <property type="project" value="InterPro"/>
</dbReference>
<dbReference type="PANTHER" id="PTHR43547">
    <property type="entry name" value="TWO-COMPONENT HISTIDINE KINASE"/>
    <property type="match status" value="1"/>
</dbReference>
<dbReference type="InterPro" id="IPR011110">
    <property type="entry name" value="Reg_prop"/>
</dbReference>
<evidence type="ECO:0000256" key="8">
    <source>
        <dbReference type="ARBA" id="ARBA00023012"/>
    </source>
</evidence>
<keyword evidence="13" id="KW-1133">Transmembrane helix</keyword>
<dbReference type="SMART" id="SM00387">
    <property type="entry name" value="HATPase_c"/>
    <property type="match status" value="1"/>
</dbReference>
<keyword evidence="3 12" id="KW-0597">Phosphoprotein</keyword>
<dbReference type="Pfam" id="PF00512">
    <property type="entry name" value="HisKA"/>
    <property type="match status" value="1"/>
</dbReference>
<dbReference type="Pfam" id="PF07494">
    <property type="entry name" value="Reg_prop"/>
    <property type="match status" value="1"/>
</dbReference>
<dbReference type="InterPro" id="IPR009057">
    <property type="entry name" value="Homeodomain-like_sf"/>
</dbReference>
<evidence type="ECO:0000256" key="10">
    <source>
        <dbReference type="ARBA" id="ARBA00023125"/>
    </source>
</evidence>
<keyword evidence="8" id="KW-0902">Two-component regulatory system</keyword>
<evidence type="ECO:0000256" key="7">
    <source>
        <dbReference type="ARBA" id="ARBA00022840"/>
    </source>
</evidence>
<evidence type="ECO:0000256" key="6">
    <source>
        <dbReference type="ARBA" id="ARBA00022777"/>
    </source>
</evidence>
<reference evidence="17" key="1">
    <citation type="journal article" date="2020" name="mSystems">
        <title>Genome- and Community-Level Interaction Insights into Carbon Utilization and Element Cycling Functions of Hydrothermarchaeota in Hydrothermal Sediment.</title>
        <authorList>
            <person name="Zhou Z."/>
            <person name="Liu Y."/>
            <person name="Xu W."/>
            <person name="Pan J."/>
            <person name="Luo Z.H."/>
            <person name="Li M."/>
        </authorList>
    </citation>
    <scope>NUCLEOTIDE SEQUENCE [LARGE SCALE GENOMIC DNA]</scope>
    <source>
        <strain evidence="17">SpSt-500</strain>
    </source>
</reference>
<name>A0A832G8G6_9BACT</name>
<keyword evidence="10" id="KW-0238">DNA-binding</keyword>
<evidence type="ECO:0000256" key="2">
    <source>
        <dbReference type="ARBA" id="ARBA00012438"/>
    </source>
</evidence>
<dbReference type="InterPro" id="IPR003594">
    <property type="entry name" value="HATPase_dom"/>
</dbReference>
<dbReference type="SUPFAM" id="SSF47384">
    <property type="entry name" value="Homodimeric domain of signal transducing histidine kinase"/>
    <property type="match status" value="1"/>
</dbReference>
<dbReference type="CDD" id="cd17574">
    <property type="entry name" value="REC_OmpR"/>
    <property type="match status" value="1"/>
</dbReference>
<keyword evidence="6" id="KW-0418">Kinase</keyword>
<keyword evidence="11" id="KW-0804">Transcription</keyword>
<evidence type="ECO:0000256" key="1">
    <source>
        <dbReference type="ARBA" id="ARBA00000085"/>
    </source>
</evidence>
<evidence type="ECO:0000256" key="12">
    <source>
        <dbReference type="PROSITE-ProRule" id="PRU00169"/>
    </source>
</evidence>
<dbReference type="InterPro" id="IPR005467">
    <property type="entry name" value="His_kinase_dom"/>
</dbReference>
<dbReference type="CDD" id="cd00082">
    <property type="entry name" value="HisKA"/>
    <property type="match status" value="1"/>
</dbReference>
<dbReference type="GO" id="GO:0000155">
    <property type="term" value="F:phosphorelay sensor kinase activity"/>
    <property type="evidence" value="ECO:0007669"/>
    <property type="project" value="InterPro"/>
</dbReference>
<gene>
    <name evidence="17" type="ORF">ENS56_14335</name>
</gene>
<dbReference type="Gene3D" id="3.30.565.10">
    <property type="entry name" value="Histidine kinase-like ATPase, C-terminal domain"/>
    <property type="match status" value="1"/>
</dbReference>
<evidence type="ECO:0000259" key="14">
    <source>
        <dbReference type="PROSITE" id="PS01124"/>
    </source>
</evidence>
<feature type="modified residue" description="4-aspartylphosphate" evidence="12">
    <location>
        <position position="1160"/>
    </location>
</feature>
<dbReference type="SUPFAM" id="SSF52172">
    <property type="entry name" value="CheY-like"/>
    <property type="match status" value="1"/>
</dbReference>
<dbReference type="InterPro" id="IPR003661">
    <property type="entry name" value="HisK_dim/P_dom"/>
</dbReference>